<dbReference type="GO" id="GO:0005829">
    <property type="term" value="C:cytosol"/>
    <property type="evidence" value="ECO:0007669"/>
    <property type="project" value="TreeGrafter"/>
</dbReference>
<gene>
    <name evidence="5" type="ORF">B1A_16275</name>
</gene>
<dbReference type="EC" id="2.7.-.-" evidence="5"/>
<dbReference type="PANTHER" id="PTHR23117">
    <property type="entry name" value="GUANYLATE KINASE-RELATED"/>
    <property type="match status" value="1"/>
</dbReference>
<dbReference type="AlphaFoldDB" id="T0Z7G8"/>
<dbReference type="CDD" id="cd00071">
    <property type="entry name" value="GMPK"/>
    <property type="match status" value="1"/>
</dbReference>
<dbReference type="InterPro" id="IPR020590">
    <property type="entry name" value="Guanylate_kinase_CS"/>
</dbReference>
<evidence type="ECO:0000256" key="2">
    <source>
        <dbReference type="ARBA" id="ARBA00022679"/>
    </source>
</evidence>
<reference evidence="5" key="1">
    <citation type="submission" date="2013-08" db="EMBL/GenBank/DDBJ databases">
        <authorList>
            <person name="Mendez C."/>
            <person name="Richter M."/>
            <person name="Ferrer M."/>
            <person name="Sanchez J."/>
        </authorList>
    </citation>
    <scope>NUCLEOTIDE SEQUENCE</scope>
</reference>
<dbReference type="InterPro" id="IPR008144">
    <property type="entry name" value="Guanylate_kin-like_dom"/>
</dbReference>
<comment type="similarity">
    <text evidence="1">Belongs to the guanylate kinase family.</text>
</comment>
<name>T0Z7G8_9ZZZZ</name>
<evidence type="ECO:0000313" key="5">
    <source>
        <dbReference type="EMBL" id="EQD40933.1"/>
    </source>
</evidence>
<dbReference type="PROSITE" id="PS00856">
    <property type="entry name" value="GUANYLATE_KINASE_1"/>
    <property type="match status" value="1"/>
</dbReference>
<dbReference type="EMBL" id="AUZX01011956">
    <property type="protein sequence ID" value="EQD40933.1"/>
    <property type="molecule type" value="Genomic_DNA"/>
</dbReference>
<feature type="non-terminal residue" evidence="5">
    <location>
        <position position="128"/>
    </location>
</feature>
<feature type="domain" description="Guanylate kinase-like" evidence="4">
    <location>
        <begin position="13"/>
        <end position="128"/>
    </location>
</feature>
<protein>
    <submittedName>
        <fullName evidence="5">Guanylate kinase</fullName>
        <ecNumber evidence="5">2.7.-.-</ecNumber>
    </submittedName>
</protein>
<dbReference type="GO" id="GO:0004385">
    <property type="term" value="F:GMP kinase activity"/>
    <property type="evidence" value="ECO:0007669"/>
    <property type="project" value="TreeGrafter"/>
</dbReference>
<organism evidence="5">
    <name type="scientific">mine drainage metagenome</name>
    <dbReference type="NCBI Taxonomy" id="410659"/>
    <lineage>
        <taxon>unclassified sequences</taxon>
        <taxon>metagenomes</taxon>
        <taxon>ecological metagenomes</taxon>
    </lineage>
</organism>
<evidence type="ECO:0000259" key="4">
    <source>
        <dbReference type="PROSITE" id="PS50052"/>
    </source>
</evidence>
<accession>T0Z7G8</accession>
<dbReference type="SUPFAM" id="SSF52540">
    <property type="entry name" value="P-loop containing nucleoside triphosphate hydrolases"/>
    <property type="match status" value="1"/>
</dbReference>
<keyword evidence="2 5" id="KW-0808">Transferase</keyword>
<proteinExistence type="inferred from homology"/>
<reference evidence="5" key="2">
    <citation type="journal article" date="2014" name="ISME J.">
        <title>Microbial stratification in low pH oxic and suboxic macroscopic growths along an acid mine drainage.</title>
        <authorList>
            <person name="Mendez-Garcia C."/>
            <person name="Mesa V."/>
            <person name="Sprenger R.R."/>
            <person name="Richter M."/>
            <person name="Diez M.S."/>
            <person name="Solano J."/>
            <person name="Bargiela R."/>
            <person name="Golyshina O.V."/>
            <person name="Manteca A."/>
            <person name="Ramos J.L."/>
            <person name="Gallego J.R."/>
            <person name="Llorente I."/>
            <person name="Martins Dos Santos V.A."/>
            <person name="Jensen O.N."/>
            <person name="Pelaez A.I."/>
            <person name="Sanchez J."/>
            <person name="Ferrer M."/>
        </authorList>
    </citation>
    <scope>NUCLEOTIDE SEQUENCE</scope>
</reference>
<dbReference type="Gene3D" id="3.40.50.300">
    <property type="entry name" value="P-loop containing nucleotide triphosphate hydrolases"/>
    <property type="match status" value="1"/>
</dbReference>
<dbReference type="Pfam" id="PF00625">
    <property type="entry name" value="Guanylate_kin"/>
    <property type="match status" value="1"/>
</dbReference>
<sequence length="128" mass="13812">MVKVQTGGEAGRGRLIVLSGPSGVGKDTVLKRLVELAPRVARPVAYTTRAPRPGERDGIEYSFVGREEFEAARTAGEFLETATVHGNLYGTARERVGRLRRDGRDVLLKIDVQGAPSCARASPMPSSY</sequence>
<evidence type="ECO:0000256" key="3">
    <source>
        <dbReference type="ARBA" id="ARBA00022777"/>
    </source>
</evidence>
<dbReference type="SMART" id="SM00072">
    <property type="entry name" value="GuKc"/>
    <property type="match status" value="1"/>
</dbReference>
<evidence type="ECO:0000256" key="1">
    <source>
        <dbReference type="ARBA" id="ARBA00005790"/>
    </source>
</evidence>
<dbReference type="PROSITE" id="PS50052">
    <property type="entry name" value="GUANYLATE_KINASE_2"/>
    <property type="match status" value="1"/>
</dbReference>
<comment type="caution">
    <text evidence="5">The sequence shown here is derived from an EMBL/GenBank/DDBJ whole genome shotgun (WGS) entry which is preliminary data.</text>
</comment>
<dbReference type="InterPro" id="IPR008145">
    <property type="entry name" value="GK/Ca_channel_bsu"/>
</dbReference>
<dbReference type="PANTHER" id="PTHR23117:SF13">
    <property type="entry name" value="GUANYLATE KINASE"/>
    <property type="match status" value="1"/>
</dbReference>
<keyword evidence="3 5" id="KW-0418">Kinase</keyword>
<dbReference type="InterPro" id="IPR027417">
    <property type="entry name" value="P-loop_NTPase"/>
</dbReference>